<dbReference type="Pfam" id="PF08364">
    <property type="entry name" value="IF2_assoc"/>
    <property type="match status" value="1"/>
</dbReference>
<accession>A0A1C3X3T9</accession>
<dbReference type="InterPro" id="IPR013575">
    <property type="entry name" value="IF2_assoc_dom_bac"/>
</dbReference>
<evidence type="ECO:0000256" key="12">
    <source>
        <dbReference type="SAM" id="MobiDB-lite"/>
    </source>
</evidence>
<dbReference type="Gene3D" id="3.40.50.300">
    <property type="entry name" value="P-loop containing nucleotide triphosphate hydrolases"/>
    <property type="match status" value="1"/>
</dbReference>
<dbReference type="EMBL" id="FMAF01000024">
    <property type="protein sequence ID" value="SCB46898.1"/>
    <property type="molecule type" value="Genomic_DNA"/>
</dbReference>
<evidence type="ECO:0000256" key="7">
    <source>
        <dbReference type="ARBA" id="ARBA00022917"/>
    </source>
</evidence>
<evidence type="ECO:0000256" key="10">
    <source>
        <dbReference type="RuleBase" id="RU000644"/>
    </source>
</evidence>
<dbReference type="GO" id="GO:0005525">
    <property type="term" value="F:GTP binding"/>
    <property type="evidence" value="ECO:0007669"/>
    <property type="project" value="UniProtKB-KW"/>
</dbReference>
<keyword evidence="5 9" id="KW-0396">Initiation factor</keyword>
<dbReference type="PROSITE" id="PS01176">
    <property type="entry name" value="IF2"/>
    <property type="match status" value="1"/>
</dbReference>
<dbReference type="InterPro" id="IPR044145">
    <property type="entry name" value="IF2_II"/>
</dbReference>
<dbReference type="FunFam" id="2.40.30.10:FF:000007">
    <property type="entry name" value="Translation initiation factor IF-2"/>
    <property type="match status" value="1"/>
</dbReference>
<feature type="domain" description="Tr-type G" evidence="13">
    <location>
        <begin position="406"/>
        <end position="573"/>
    </location>
</feature>
<feature type="region of interest" description="G-domain" evidence="9">
    <location>
        <begin position="409"/>
        <end position="557"/>
    </location>
</feature>
<proteinExistence type="inferred from homology"/>
<reference evidence="14 15" key="1">
    <citation type="submission" date="2016-08" db="EMBL/GenBank/DDBJ databases">
        <authorList>
            <person name="Seilhamer J.J."/>
        </authorList>
    </citation>
    <scope>NUCLEOTIDE SEQUENCE [LARGE SCALE GENOMIC DNA]</scope>
    <source>
        <strain evidence="14 15">P1-7</strain>
    </source>
</reference>
<feature type="compositionally biased region" description="Low complexity" evidence="12">
    <location>
        <begin position="90"/>
        <end position="113"/>
    </location>
</feature>
<dbReference type="GO" id="GO:0003924">
    <property type="term" value="F:GTPase activity"/>
    <property type="evidence" value="ECO:0007669"/>
    <property type="project" value="UniProtKB-UniRule"/>
</dbReference>
<dbReference type="NCBIfam" id="TIGR00487">
    <property type="entry name" value="IF-2"/>
    <property type="match status" value="1"/>
</dbReference>
<dbReference type="FunFam" id="2.40.30.10:FF:000008">
    <property type="entry name" value="Translation initiation factor IF-2"/>
    <property type="match status" value="1"/>
</dbReference>
<dbReference type="Pfam" id="PF03144">
    <property type="entry name" value="GTP_EFTU_D2"/>
    <property type="match status" value="1"/>
</dbReference>
<comment type="subcellular location">
    <subcellularLocation>
        <location evidence="1 9 11">Cytoplasm</location>
    </subcellularLocation>
</comment>
<dbReference type="Pfam" id="PF04760">
    <property type="entry name" value="IF2_N"/>
    <property type="match status" value="1"/>
</dbReference>
<dbReference type="PANTHER" id="PTHR43381:SF5">
    <property type="entry name" value="TR-TYPE G DOMAIN-CONTAINING PROTEIN"/>
    <property type="match status" value="1"/>
</dbReference>
<feature type="compositionally biased region" description="Basic and acidic residues" evidence="12">
    <location>
        <begin position="238"/>
        <end position="248"/>
    </location>
</feature>
<dbReference type="Gene3D" id="3.40.50.10050">
    <property type="entry name" value="Translation initiation factor IF- 2, domain 3"/>
    <property type="match status" value="1"/>
</dbReference>
<dbReference type="SUPFAM" id="SSF52540">
    <property type="entry name" value="P-loop containing nucleoside triphosphate hydrolases"/>
    <property type="match status" value="1"/>
</dbReference>
<dbReference type="GO" id="GO:0005829">
    <property type="term" value="C:cytosol"/>
    <property type="evidence" value="ECO:0007669"/>
    <property type="project" value="TreeGrafter"/>
</dbReference>
<organism evidence="14 15">
    <name type="scientific">Rhizobium lusitanum</name>
    <dbReference type="NCBI Taxonomy" id="293958"/>
    <lineage>
        <taxon>Bacteria</taxon>
        <taxon>Pseudomonadati</taxon>
        <taxon>Pseudomonadota</taxon>
        <taxon>Alphaproteobacteria</taxon>
        <taxon>Hyphomicrobiales</taxon>
        <taxon>Rhizobiaceae</taxon>
        <taxon>Rhizobium/Agrobacterium group</taxon>
        <taxon>Rhizobium</taxon>
    </lineage>
</organism>
<dbReference type="GO" id="GO:0003743">
    <property type="term" value="F:translation initiation factor activity"/>
    <property type="evidence" value="ECO:0007669"/>
    <property type="project" value="UniProtKB-UniRule"/>
</dbReference>
<dbReference type="PANTHER" id="PTHR43381">
    <property type="entry name" value="TRANSLATION INITIATION FACTOR IF-2-RELATED"/>
    <property type="match status" value="1"/>
</dbReference>
<dbReference type="Pfam" id="PF22042">
    <property type="entry name" value="EF-G_D2"/>
    <property type="match status" value="1"/>
</dbReference>
<dbReference type="Pfam" id="PF00009">
    <property type="entry name" value="GTP_EFTU"/>
    <property type="match status" value="1"/>
</dbReference>
<keyword evidence="8 9" id="KW-0342">GTP-binding</keyword>
<evidence type="ECO:0000256" key="4">
    <source>
        <dbReference type="ARBA" id="ARBA00022490"/>
    </source>
</evidence>
<evidence type="ECO:0000256" key="2">
    <source>
        <dbReference type="ARBA" id="ARBA00007733"/>
    </source>
</evidence>
<evidence type="ECO:0000256" key="1">
    <source>
        <dbReference type="ARBA" id="ARBA00004496"/>
    </source>
</evidence>
<dbReference type="HAMAP" id="MF_00100_B">
    <property type="entry name" value="IF_2_B"/>
    <property type="match status" value="1"/>
</dbReference>
<feature type="compositionally biased region" description="Low complexity" evidence="12">
    <location>
        <begin position="202"/>
        <end position="225"/>
    </location>
</feature>
<dbReference type="InterPro" id="IPR006847">
    <property type="entry name" value="IF2_N"/>
</dbReference>
<feature type="binding site" evidence="9">
    <location>
        <begin position="515"/>
        <end position="518"/>
    </location>
    <ligand>
        <name>GTP</name>
        <dbReference type="ChEBI" id="CHEBI:37565"/>
    </ligand>
</feature>
<evidence type="ECO:0000256" key="5">
    <source>
        <dbReference type="ARBA" id="ARBA00022540"/>
    </source>
</evidence>
<dbReference type="Gene3D" id="2.40.30.10">
    <property type="entry name" value="Translation factors"/>
    <property type="match status" value="2"/>
</dbReference>
<feature type="region of interest" description="Disordered" evidence="12">
    <location>
        <begin position="1"/>
        <end position="318"/>
    </location>
</feature>
<dbReference type="FunFam" id="3.40.50.300:FF:000019">
    <property type="entry name" value="Translation initiation factor IF-2"/>
    <property type="match status" value="1"/>
</dbReference>
<dbReference type="CDD" id="cd03692">
    <property type="entry name" value="mtIF2_IVc"/>
    <property type="match status" value="1"/>
</dbReference>
<keyword evidence="7 9" id="KW-0648">Protein biosynthesis</keyword>
<dbReference type="Proteomes" id="UP000199205">
    <property type="component" value="Unassembled WGS sequence"/>
</dbReference>
<dbReference type="CDD" id="cd01887">
    <property type="entry name" value="IF2_eIF5B"/>
    <property type="match status" value="1"/>
</dbReference>
<dbReference type="Pfam" id="PF11987">
    <property type="entry name" value="IF-2"/>
    <property type="match status" value="1"/>
</dbReference>
<dbReference type="CDD" id="cd03702">
    <property type="entry name" value="IF2_mtIF2_II"/>
    <property type="match status" value="1"/>
</dbReference>
<dbReference type="SUPFAM" id="SSF52156">
    <property type="entry name" value="Initiation factor IF2/eIF5b, domain 3"/>
    <property type="match status" value="1"/>
</dbReference>
<evidence type="ECO:0000256" key="6">
    <source>
        <dbReference type="ARBA" id="ARBA00022741"/>
    </source>
</evidence>
<evidence type="ECO:0000256" key="11">
    <source>
        <dbReference type="RuleBase" id="RU000645"/>
    </source>
</evidence>
<feature type="compositionally biased region" description="Pro residues" evidence="12">
    <location>
        <begin position="79"/>
        <end position="89"/>
    </location>
</feature>
<dbReference type="FunFam" id="3.40.50.10050:FF:000001">
    <property type="entry name" value="Translation initiation factor IF-2"/>
    <property type="match status" value="1"/>
</dbReference>
<evidence type="ECO:0000256" key="8">
    <source>
        <dbReference type="ARBA" id="ARBA00023134"/>
    </source>
</evidence>
<feature type="compositionally biased region" description="Basic and acidic residues" evidence="12">
    <location>
        <begin position="128"/>
        <end position="191"/>
    </location>
</feature>
<dbReference type="InterPro" id="IPR004161">
    <property type="entry name" value="EFTu-like_2"/>
</dbReference>
<keyword evidence="6 9" id="KW-0547">Nucleotide-binding</keyword>
<dbReference type="PROSITE" id="PS51722">
    <property type="entry name" value="G_TR_2"/>
    <property type="match status" value="1"/>
</dbReference>
<evidence type="ECO:0000256" key="9">
    <source>
        <dbReference type="HAMAP-Rule" id="MF_00100"/>
    </source>
</evidence>
<comment type="function">
    <text evidence="9 10">One of the essential components for the initiation of protein synthesis. Protects formylmethionyl-tRNA from spontaneous hydrolysis and promotes its binding to the 30S ribosomal subunits. Also involved in the hydrolysis of GTP during the formation of the 70S ribosomal complex.</text>
</comment>
<feature type="binding site" evidence="9">
    <location>
        <begin position="415"/>
        <end position="422"/>
    </location>
    <ligand>
        <name>GTP</name>
        <dbReference type="ChEBI" id="CHEBI:37565"/>
    </ligand>
</feature>
<sequence length="908" mass="98967">MTDNQDDKTLSVSGKKTLTLKPSGVNQGTVRQDMGRGRTKAVVVETRKRRPLRPEDEKPIVASTTAAATPSVTRVAEPTPQPPRPPQPAPRIHQPGGQQQRQGQPNQSYQQRPQQERSSRPVVLNHLSADEMDARRRALADAQARDAADAVRRAEEEARRAEEEAARRIVEQAEAARRAEEEAARAVEAKVETPAPVEAPKPDVQAAAAPVVARRPDAAPQPARPGALPVEAPANRRRVNEEETDRGPPRGGPPARGKVTRPEPAKPVTTRPKTDEERRRGKLTVTTANVDEDGSARGRSLSAMRRRQEKFRRSQMQETREKISREVVLPETITIQELSQRMSERAVDVIKFLMKEGQMLKPGDVIDADLAELIANEFGHTVKRVSESDVEHGIFNVADEDGELVSRPPVVTIMGHVDHGKTSLLDAIRHANVVAGEAGGITQHIGAYQVEQNGQKITFIDTPGHAAFTAMRARGAQATDIAILVVAADDSVMPQTIESINHAKAAGVPIIVAINKIDKHEANPQKVRTELLQHEVFVESMGGEVLDVEVSAKNRTNLDKLLEAVLLQAEILDLKANPNRTAEGTVIEAQLDRGRGSVATVLIQKGTLRPGQIVVAGDQWGRVRALVNDKGEHVKEAGPAMPVEVLGLSGAPQAGDKFAVVENESRAREISEYRQRLTRDKAAARQSVQRGSLEQMMMTLQATGTKEFPLVIKGDVQGSIEAIAGALDKLGTDEVRARIVHSGVGGVTESDISLAGASDAAIIGFNVRANSQARTLAEREGIEIRYYNIIYDLVDDVKAAMSGLLSPERRETFLGNAEILEVFNITKVGKVAGCRVTEGKVERGVGVRLVRDNVVIHEGKLKTLKRFKDEVSEVNVGQECGMAFENYEDIRAGDTIECFRVEHITRTL</sequence>
<dbReference type="InterPro" id="IPR053905">
    <property type="entry name" value="EF-G-like_DII"/>
</dbReference>
<evidence type="ECO:0000313" key="14">
    <source>
        <dbReference type="EMBL" id="SCB46898.1"/>
    </source>
</evidence>
<feature type="binding site" evidence="9">
    <location>
        <begin position="461"/>
        <end position="465"/>
    </location>
    <ligand>
        <name>GTP</name>
        <dbReference type="ChEBI" id="CHEBI:37565"/>
    </ligand>
</feature>
<evidence type="ECO:0000259" key="13">
    <source>
        <dbReference type="PROSITE" id="PS51722"/>
    </source>
</evidence>
<dbReference type="InterPro" id="IPR005225">
    <property type="entry name" value="Small_GTP-bd"/>
</dbReference>
<dbReference type="InterPro" id="IPR027417">
    <property type="entry name" value="P-loop_NTPase"/>
</dbReference>
<dbReference type="NCBIfam" id="TIGR00231">
    <property type="entry name" value="small_GTP"/>
    <property type="match status" value="1"/>
</dbReference>
<dbReference type="SUPFAM" id="SSF50447">
    <property type="entry name" value="Translation proteins"/>
    <property type="match status" value="2"/>
</dbReference>
<dbReference type="InterPro" id="IPR023115">
    <property type="entry name" value="TIF_IF2_dom3"/>
</dbReference>
<dbReference type="OrthoDB" id="9811804at2"/>
<evidence type="ECO:0000313" key="15">
    <source>
        <dbReference type="Proteomes" id="UP000199205"/>
    </source>
</evidence>
<protein>
    <recommendedName>
        <fullName evidence="3 9">Translation initiation factor IF-2</fullName>
    </recommendedName>
</protein>
<dbReference type="InterPro" id="IPR015760">
    <property type="entry name" value="TIF_IF2"/>
</dbReference>
<evidence type="ECO:0000256" key="3">
    <source>
        <dbReference type="ARBA" id="ARBA00020675"/>
    </source>
</evidence>
<gene>
    <name evidence="9" type="primary">infB</name>
    <name evidence="14" type="ORF">GA0061101_12446</name>
</gene>
<dbReference type="InterPro" id="IPR000795">
    <property type="entry name" value="T_Tr_GTP-bd_dom"/>
</dbReference>
<dbReference type="RefSeq" id="WP_092576507.1">
    <property type="nucleotide sequence ID" value="NZ_FMAF01000024.1"/>
</dbReference>
<comment type="similarity">
    <text evidence="2 9 10">Belongs to the TRAFAC class translation factor GTPase superfamily. Classic translation factor GTPase family. IF-2 subfamily.</text>
</comment>
<dbReference type="InterPro" id="IPR036925">
    <property type="entry name" value="TIF_IF2_dom3_sf"/>
</dbReference>
<dbReference type="InterPro" id="IPR009000">
    <property type="entry name" value="Transl_B-barrel_sf"/>
</dbReference>
<feature type="compositionally biased region" description="Low complexity" evidence="12">
    <location>
        <begin position="61"/>
        <end position="78"/>
    </location>
</feature>
<dbReference type="AlphaFoldDB" id="A0A1C3X3T9"/>
<keyword evidence="4 9" id="KW-0963">Cytoplasm</keyword>
<dbReference type="InterPro" id="IPR000178">
    <property type="entry name" value="TF_IF2_bacterial-like"/>
</dbReference>
<name>A0A1C3X3T9_9HYPH</name>